<dbReference type="Gene3D" id="1.20.120.450">
    <property type="entry name" value="dinb family like domain"/>
    <property type="match status" value="1"/>
</dbReference>
<dbReference type="RefSeq" id="WP_062299524.1">
    <property type="nucleotide sequence ID" value="NZ_LRPB01000001.1"/>
</dbReference>
<gene>
    <name evidence="1" type="ORF">AWW67_00765</name>
</gene>
<sequence length="150" mass="17778">MKNIFKPEVTQEVIDRINKLTPESQPLWGKMNVGQMLAHCSVTYEMIYDDTHQPPKGMMKLMLRFFVKGMVTSEKPYKKNLRTAPQFLMTTEKDFEIEKKRLIDYLSKTQELGEAHFDNKESLSFGRLSINEWNNMFYKHLDHHLSQFKA</sequence>
<evidence type="ECO:0000313" key="2">
    <source>
        <dbReference type="Proteomes" id="UP000075663"/>
    </source>
</evidence>
<dbReference type="Pfam" id="PF07606">
    <property type="entry name" value="DUF1569"/>
    <property type="match status" value="1"/>
</dbReference>
<dbReference type="EMBL" id="LRPB01000001">
    <property type="protein sequence ID" value="KYG85800.1"/>
    <property type="molecule type" value="Genomic_DNA"/>
</dbReference>
<comment type="caution">
    <text evidence="1">The sequence shown here is derived from an EMBL/GenBank/DDBJ whole genome shotgun (WGS) entry which is preliminary data.</text>
</comment>
<protein>
    <recommendedName>
        <fullName evidence="3">DUF1569 domain-containing protein</fullName>
    </recommendedName>
</protein>
<accession>A0A150Y470</accession>
<evidence type="ECO:0000313" key="1">
    <source>
        <dbReference type="EMBL" id="KYG85800.1"/>
    </source>
</evidence>
<dbReference type="AlphaFoldDB" id="A0A150Y470"/>
<evidence type="ECO:0008006" key="3">
    <source>
        <dbReference type="Google" id="ProtNLM"/>
    </source>
</evidence>
<name>A0A150Y470_9BACT</name>
<proteinExistence type="predicted"/>
<dbReference type="Proteomes" id="UP000075663">
    <property type="component" value="Unassembled WGS sequence"/>
</dbReference>
<dbReference type="STRING" id="1914963.AWW67_00765"/>
<dbReference type="InterPro" id="IPR034660">
    <property type="entry name" value="DinB/YfiT-like"/>
</dbReference>
<dbReference type="InterPro" id="IPR011463">
    <property type="entry name" value="DUF1569"/>
</dbReference>
<reference evidence="1 2" key="1">
    <citation type="submission" date="2016-01" db="EMBL/GenBank/DDBJ databases">
        <title>Genome sequencing of Roseivirga seohaensis SW-152.</title>
        <authorList>
            <person name="Selvaratnam C."/>
            <person name="Thevarajoo S."/>
            <person name="Goh K.M."/>
            <person name="Ee R."/>
            <person name="Chan K.-G."/>
            <person name="Chong C.S."/>
        </authorList>
    </citation>
    <scope>NUCLEOTIDE SEQUENCE [LARGE SCALE GENOMIC DNA]</scope>
    <source>
        <strain evidence="1 2">SW-152</strain>
    </source>
</reference>
<organism evidence="1 2">
    <name type="scientific">Roseivirga seohaensis</name>
    <dbReference type="NCBI Taxonomy" id="1914963"/>
    <lineage>
        <taxon>Bacteria</taxon>
        <taxon>Pseudomonadati</taxon>
        <taxon>Bacteroidota</taxon>
        <taxon>Cytophagia</taxon>
        <taxon>Cytophagales</taxon>
        <taxon>Roseivirgaceae</taxon>
        <taxon>Roseivirga</taxon>
    </lineage>
</organism>